<feature type="domain" description="Amidase" evidence="7">
    <location>
        <begin position="77"/>
        <end position="532"/>
    </location>
</feature>
<dbReference type="SUPFAM" id="SSF75304">
    <property type="entry name" value="Amidase signature (AS) enzymes"/>
    <property type="match status" value="1"/>
</dbReference>
<evidence type="ECO:0000256" key="4">
    <source>
        <dbReference type="ARBA" id="ARBA00022801"/>
    </source>
</evidence>
<protein>
    <recommendedName>
        <fullName evidence="3">amidase</fullName>
        <ecNumber evidence="3">3.5.1.4</ecNumber>
    </recommendedName>
</protein>
<dbReference type="EC" id="3.5.1.4" evidence="3"/>
<evidence type="ECO:0000256" key="6">
    <source>
        <dbReference type="PIRSR" id="PIRSR001221-2"/>
    </source>
</evidence>
<evidence type="ECO:0000313" key="9">
    <source>
        <dbReference type="Proteomes" id="UP001233271"/>
    </source>
</evidence>
<evidence type="ECO:0000313" key="8">
    <source>
        <dbReference type="EMBL" id="BEI89617.1"/>
    </source>
</evidence>
<feature type="binding site" evidence="6">
    <location>
        <begin position="228"/>
        <end position="231"/>
    </location>
    <ligand>
        <name>substrate</name>
    </ligand>
</feature>
<keyword evidence="4" id="KW-0378">Hydrolase</keyword>
<sequence>MTTSTTTWDKIAAEKRAARDALIPKEWLVEVADDVIDVMDIPAKSGVLSAAELEITETAAPALIKKMVDKELTSEAVTVAFCKRAAIAQQVTNCLTEIFFEQAITQAKKIDDAYAQTGKPAGPLHGLPVSLKDNFNVKGYDTTVGFVAWCNEAAKIDSELVKLLHEQGAVLFCKTNIPTAMMIAESYNNVWDYTCSPWNRNTSSGGSSGGEGALVAFKGSPLGVGTDIGGSIRIPSALSGIYGLKPSFGRFPTYGSRSGMPGQEAVRSINGPMSSSLEACTLFSKTVVDSQPWLRDPQCLPIPWREVELPQQLVFGILMDNGIVRPTPPVTRALLETKKALEAAGHKVIEWTPFDLAESKSLIERFFVGDGGVKISSTIAAGSEPWPKGLTTYQQAAEKSKSSPPLVGDLWTLQAERNAYNKGMLDAWNATVEITGTGRPIDGLISPVTAYASCPRYTFAHVTYTSVWNITDQSSAVFPVTRVTEADVRPDDLGEFRNEEEKKVWESYDPKVVVGAPVGLQIVTRRLEEEKALALAGVAAKALGK</sequence>
<comment type="similarity">
    <text evidence="2">Belongs to the amidase family.</text>
</comment>
<accession>A0AA48L1V9</accession>
<dbReference type="RefSeq" id="XP_060454883.1">
    <property type="nucleotide sequence ID" value="XM_060598051.1"/>
</dbReference>
<dbReference type="EMBL" id="AP028213">
    <property type="protein sequence ID" value="BEI89617.1"/>
    <property type="molecule type" value="Genomic_DNA"/>
</dbReference>
<dbReference type="Proteomes" id="UP001233271">
    <property type="component" value="Chromosome 2"/>
</dbReference>
<evidence type="ECO:0000259" key="7">
    <source>
        <dbReference type="Pfam" id="PF01425"/>
    </source>
</evidence>
<dbReference type="PANTHER" id="PTHR46072:SF11">
    <property type="entry name" value="AMIDASE-RELATED"/>
    <property type="match status" value="1"/>
</dbReference>
<dbReference type="PIRSF" id="PIRSF001221">
    <property type="entry name" value="Amidase_fungi"/>
    <property type="match status" value="1"/>
</dbReference>
<evidence type="ECO:0000256" key="3">
    <source>
        <dbReference type="ARBA" id="ARBA00012922"/>
    </source>
</evidence>
<dbReference type="GeneID" id="85493488"/>
<keyword evidence="9" id="KW-1185">Reference proteome</keyword>
<dbReference type="GO" id="GO:0004040">
    <property type="term" value="F:amidase activity"/>
    <property type="evidence" value="ECO:0007669"/>
    <property type="project" value="UniProtKB-EC"/>
</dbReference>
<evidence type="ECO:0000256" key="2">
    <source>
        <dbReference type="ARBA" id="ARBA00009199"/>
    </source>
</evidence>
<dbReference type="InterPro" id="IPR036928">
    <property type="entry name" value="AS_sf"/>
</dbReference>
<comment type="catalytic activity">
    <reaction evidence="1">
        <text>a monocarboxylic acid amide + H2O = a monocarboxylate + NH4(+)</text>
        <dbReference type="Rhea" id="RHEA:12020"/>
        <dbReference type="ChEBI" id="CHEBI:15377"/>
        <dbReference type="ChEBI" id="CHEBI:28938"/>
        <dbReference type="ChEBI" id="CHEBI:35757"/>
        <dbReference type="ChEBI" id="CHEBI:83628"/>
        <dbReference type="EC" id="3.5.1.4"/>
    </reaction>
</comment>
<dbReference type="InterPro" id="IPR023631">
    <property type="entry name" value="Amidase_dom"/>
</dbReference>
<feature type="active site" description="Acyl-ester intermediate" evidence="5">
    <location>
        <position position="231"/>
    </location>
</feature>
<proteinExistence type="inferred from homology"/>
<dbReference type="InterPro" id="IPR020556">
    <property type="entry name" value="Amidase_CS"/>
</dbReference>
<evidence type="ECO:0000256" key="5">
    <source>
        <dbReference type="PIRSR" id="PIRSR001221-1"/>
    </source>
</evidence>
<gene>
    <name evidence="8" type="ORF">CcaverHIS019_0209790</name>
</gene>
<organism evidence="8 9">
    <name type="scientific">Cutaneotrichosporon cavernicola</name>
    <dbReference type="NCBI Taxonomy" id="279322"/>
    <lineage>
        <taxon>Eukaryota</taxon>
        <taxon>Fungi</taxon>
        <taxon>Dikarya</taxon>
        <taxon>Basidiomycota</taxon>
        <taxon>Agaricomycotina</taxon>
        <taxon>Tremellomycetes</taxon>
        <taxon>Trichosporonales</taxon>
        <taxon>Trichosporonaceae</taxon>
        <taxon>Cutaneotrichosporon</taxon>
    </lineage>
</organism>
<reference evidence="8" key="1">
    <citation type="journal article" date="2023" name="BMC Genomics">
        <title>Chromosome-level genome assemblies of Cutaneotrichosporon spp. (Trichosporonales, Basidiomycota) reveal imbalanced evolution between nucleotide sequences and chromosome synteny.</title>
        <authorList>
            <person name="Kobayashi Y."/>
            <person name="Kayamori A."/>
            <person name="Aoki K."/>
            <person name="Shiwa Y."/>
            <person name="Matsutani M."/>
            <person name="Fujita N."/>
            <person name="Sugita T."/>
            <person name="Iwasaki W."/>
            <person name="Tanaka N."/>
            <person name="Takashima M."/>
        </authorList>
    </citation>
    <scope>NUCLEOTIDE SEQUENCE</scope>
    <source>
        <strain evidence="8">HIS019</strain>
    </source>
</reference>
<evidence type="ECO:0000256" key="1">
    <source>
        <dbReference type="ARBA" id="ARBA00001311"/>
    </source>
</evidence>
<dbReference type="KEGG" id="ccac:CcaHIS019_0209790"/>
<dbReference type="Gene3D" id="3.90.1300.10">
    <property type="entry name" value="Amidase signature (AS) domain"/>
    <property type="match status" value="1"/>
</dbReference>
<dbReference type="Pfam" id="PF01425">
    <property type="entry name" value="Amidase"/>
    <property type="match status" value="1"/>
</dbReference>
<feature type="binding site" evidence="6">
    <location>
        <position position="207"/>
    </location>
    <ligand>
        <name>substrate</name>
    </ligand>
</feature>
<dbReference type="PROSITE" id="PS00571">
    <property type="entry name" value="AMIDASES"/>
    <property type="match status" value="1"/>
</dbReference>
<feature type="active site" description="Charge relay system" evidence="5">
    <location>
        <position position="132"/>
    </location>
</feature>
<dbReference type="PANTHER" id="PTHR46072">
    <property type="entry name" value="AMIDASE-RELATED-RELATED"/>
    <property type="match status" value="1"/>
</dbReference>
<feature type="active site" description="Charge relay system" evidence="5">
    <location>
        <position position="207"/>
    </location>
</feature>
<feature type="binding site" evidence="6">
    <location>
        <position position="181"/>
    </location>
    <ligand>
        <name>substrate</name>
    </ligand>
</feature>
<dbReference type="AlphaFoldDB" id="A0AA48L1V9"/>
<name>A0AA48L1V9_9TREE</name>